<evidence type="ECO:0000313" key="1">
    <source>
        <dbReference type="EMBL" id="MCW4165134.1"/>
    </source>
</evidence>
<dbReference type="AlphaFoldDB" id="A0AAW5V4E4"/>
<organism evidence="1 2">
    <name type="scientific">Segatella copri</name>
    <dbReference type="NCBI Taxonomy" id="165179"/>
    <lineage>
        <taxon>Bacteria</taxon>
        <taxon>Pseudomonadati</taxon>
        <taxon>Bacteroidota</taxon>
        <taxon>Bacteroidia</taxon>
        <taxon>Bacteroidales</taxon>
        <taxon>Prevotellaceae</taxon>
        <taxon>Segatella</taxon>
    </lineage>
</organism>
<dbReference type="InterPro" id="IPR036465">
    <property type="entry name" value="vWFA_dom_sf"/>
</dbReference>
<evidence type="ECO:0008006" key="3">
    <source>
        <dbReference type="Google" id="ProtNLM"/>
    </source>
</evidence>
<name>A0AAW5V4E4_9BACT</name>
<dbReference type="Proteomes" id="UP001209476">
    <property type="component" value="Unassembled WGS sequence"/>
</dbReference>
<protein>
    <recommendedName>
        <fullName evidence="3">VWA domain-containing protein</fullName>
    </recommendedName>
</protein>
<dbReference type="RefSeq" id="WP_264911438.1">
    <property type="nucleotide sequence ID" value="NZ_JAPDUL010000001.1"/>
</dbReference>
<reference evidence="1" key="1">
    <citation type="submission" date="2022-11" db="EMBL/GenBank/DDBJ databases">
        <title>Genomic repertoires linked with pathogenic potency of arthritogenic Prevotella copri isolated from the gut of rheumatoid arthritis patients.</title>
        <authorList>
            <person name="Nii T."/>
            <person name="Maeda Y."/>
            <person name="Motooka D."/>
            <person name="Naito M."/>
            <person name="Matsumoto Y."/>
            <person name="Ogawa T."/>
            <person name="Oguro-Igashira E."/>
            <person name="Kishikawa T."/>
            <person name="Yamashita M."/>
            <person name="Koizumi S."/>
            <person name="Kurakawa T."/>
            <person name="Okumura R."/>
            <person name="Kayama H."/>
            <person name="Murakami M."/>
            <person name="Sakaguchi T."/>
            <person name="Das B."/>
            <person name="Nakamura S."/>
            <person name="Okada Y."/>
            <person name="Kumanogoh A."/>
            <person name="Takeda K."/>
        </authorList>
    </citation>
    <scope>NUCLEOTIDE SEQUENCE</scope>
    <source>
        <strain evidence="1">RA-N001-16</strain>
    </source>
</reference>
<dbReference type="EMBL" id="JAPDUM010000001">
    <property type="protein sequence ID" value="MCW4165134.1"/>
    <property type="molecule type" value="Genomic_DNA"/>
</dbReference>
<dbReference type="Gene3D" id="3.40.50.410">
    <property type="entry name" value="von Willebrand factor, type A domain"/>
    <property type="match status" value="1"/>
</dbReference>
<sequence>MCIDCTGSMGDLLDTVKNNALKFYPDLRARCDEKGKEISELRIRAIAFRDFAVDGNGSVEDTGFLNIPESETEFKNFVSNLRPSGGGDEPENGLEALAMAIDSDWTIGGDKRRHVVVVWSDASTHPLGVGKENPQYPANMPADFDELTDWWEDEQSGKMRKSAKRLVIFAPDASAWTEIGMNWSNTIHHPAKAGAGLEDVDYETILSTIVNSI</sequence>
<accession>A0AAW5V4E4</accession>
<comment type="caution">
    <text evidence="1">The sequence shown here is derived from an EMBL/GenBank/DDBJ whole genome shotgun (WGS) entry which is preliminary data.</text>
</comment>
<proteinExistence type="predicted"/>
<gene>
    <name evidence="1" type="ORF">ONS98_07880</name>
</gene>
<dbReference type="SUPFAM" id="SSF53300">
    <property type="entry name" value="vWA-like"/>
    <property type="match status" value="1"/>
</dbReference>
<evidence type="ECO:0000313" key="2">
    <source>
        <dbReference type="Proteomes" id="UP001209476"/>
    </source>
</evidence>